<evidence type="ECO:0000313" key="7">
    <source>
        <dbReference type="Proteomes" id="UP000039046"/>
    </source>
</evidence>
<evidence type="ECO:0000259" key="4">
    <source>
        <dbReference type="Pfam" id="PF17109"/>
    </source>
</evidence>
<evidence type="ECO:0000259" key="5">
    <source>
        <dbReference type="Pfam" id="PF24883"/>
    </source>
</evidence>
<evidence type="ECO:0000256" key="3">
    <source>
        <dbReference type="SAM" id="MobiDB-lite"/>
    </source>
</evidence>
<evidence type="ECO:0000256" key="1">
    <source>
        <dbReference type="ARBA" id="ARBA00022737"/>
    </source>
</evidence>
<accession>A0A0A1TFW3</accession>
<feature type="region of interest" description="Disordered" evidence="3">
    <location>
        <begin position="663"/>
        <end position="701"/>
    </location>
</feature>
<dbReference type="OrthoDB" id="448455at2759"/>
<reference evidence="6 7" key="1">
    <citation type="journal article" date="2015" name="Genome Announc.">
        <title>Draft Genome Sequence and Gene Annotation of the Entomopathogenic Fungus Verticillium hemipterigenum.</title>
        <authorList>
            <person name="Horn F."/>
            <person name="Habel A."/>
            <person name="Scharf D.H."/>
            <person name="Dworschak J."/>
            <person name="Brakhage A.A."/>
            <person name="Guthke R."/>
            <person name="Hertweck C."/>
            <person name="Linde J."/>
        </authorList>
    </citation>
    <scope>NUCLEOTIDE SEQUENCE [LARGE SCALE GENOMIC DNA]</scope>
</reference>
<dbReference type="InterPro" id="IPR019734">
    <property type="entry name" value="TPR_rpt"/>
</dbReference>
<dbReference type="Proteomes" id="UP000039046">
    <property type="component" value="Unassembled WGS sequence"/>
</dbReference>
<dbReference type="Gene3D" id="1.25.40.10">
    <property type="entry name" value="Tetratricopeptide repeat domain"/>
    <property type="match status" value="2"/>
</dbReference>
<dbReference type="PROSITE" id="PS50005">
    <property type="entry name" value="TPR"/>
    <property type="match status" value="1"/>
</dbReference>
<name>A0A0A1TFW3_9HYPO</name>
<dbReference type="PANTHER" id="PTHR10039">
    <property type="entry name" value="AMELOGENIN"/>
    <property type="match status" value="1"/>
</dbReference>
<dbReference type="SMART" id="SM00028">
    <property type="entry name" value="TPR"/>
    <property type="match status" value="2"/>
</dbReference>
<keyword evidence="7" id="KW-1185">Reference proteome</keyword>
<evidence type="ECO:0000313" key="6">
    <source>
        <dbReference type="EMBL" id="CEJ86995.1"/>
    </source>
</evidence>
<dbReference type="InterPro" id="IPR011990">
    <property type="entry name" value="TPR-like_helical_dom_sf"/>
</dbReference>
<dbReference type="Pfam" id="PF17109">
    <property type="entry name" value="Goodbye"/>
    <property type="match status" value="1"/>
</dbReference>
<dbReference type="SUPFAM" id="SSF48452">
    <property type="entry name" value="TPR-like"/>
    <property type="match status" value="1"/>
</dbReference>
<dbReference type="InterPro" id="IPR031350">
    <property type="entry name" value="Goodbye_dom"/>
</dbReference>
<protein>
    <submittedName>
        <fullName evidence="6">Uncharacterized protein</fullName>
    </submittedName>
</protein>
<gene>
    <name evidence="6" type="ORF">VHEMI04269</name>
</gene>
<dbReference type="EMBL" id="CDHN01000002">
    <property type="protein sequence ID" value="CEJ86995.1"/>
    <property type="molecule type" value="Genomic_DNA"/>
</dbReference>
<dbReference type="Pfam" id="PF13181">
    <property type="entry name" value="TPR_8"/>
    <property type="match status" value="2"/>
</dbReference>
<organism evidence="6 7">
    <name type="scientific">[Torrubiella] hemipterigena</name>
    <dbReference type="NCBI Taxonomy" id="1531966"/>
    <lineage>
        <taxon>Eukaryota</taxon>
        <taxon>Fungi</taxon>
        <taxon>Dikarya</taxon>
        <taxon>Ascomycota</taxon>
        <taxon>Pezizomycotina</taxon>
        <taxon>Sordariomycetes</taxon>
        <taxon>Hypocreomycetidae</taxon>
        <taxon>Hypocreales</taxon>
        <taxon>Clavicipitaceae</taxon>
        <taxon>Clavicipitaceae incertae sedis</taxon>
        <taxon>'Torrubiella' clade</taxon>
    </lineage>
</organism>
<sequence>MDAQFAAIVADAAKQYKLSTSSKKGVLLDDFTLNPPLKTVDQLIAIIDKQNEQFSNFREKRHGLFKALTLAMKPIEVVGEAACGPASEVFAPSAHVLAAVMYMVRAAENVSKMYDSIEELFGQLKDFTGRLNVYAKHAMSDTLRQKLVTILATVFQIIIIATQEVRQGRLKSYFKRLLGSGSPVDPAMEKLRILTLGEERQVIAETYGGVADINDKTDRVEDLVIAVNENLQNLNLDHLGQLDIERRDRLRNILQPSPFPKDFYTAFERSRVAGTGDWLLKDESLQAWLRGDKPFLWMNGSPGTGKSFLTSHIITHCLETMPRLAYFFFRDTGPETRSCVQALRDLAYQMSEADASYGKALMNSLYSSDDIRTVPSAFRRLFIEPHQMENCLQPTFIFLDGIDEADADEMSQLLFQMGPEEEDFAAGPRCSALRLALVGRSYMTETITQALDRDSSGDLLLTIQITPDRSADDVSAYIARGILQSRILNQTTNEFKDKVVHLMEAQVDGLFILAKFMLAEVNRKRHPRSILKSLETYPKEINGMLEKTLESLSAAISEEEAEDLNEMLRWIICAEQALTLEQLEAALILFFGDPPFRLEETLRGQYSCFFELEREDGMTTDDLIKDYERRQRELRRTGTAFSRISPTGRISVDESAISDRGLSPLRHTATAGGRKSSVSSVSTLRERRGSGSPASPARSIDPVITGSEMEFRSKKSTTVVTFFHTTVREFFLNLKSAQAEHHLISRIKFDPVEARLHVVKTCLRIFTDEKWFQSYNLGSGRKAIKQYAAWYWQEHMACLDPTLVSVEEKRNLGVMIYRMLNDEATIVDWTSMYQKNDEGLDVLMERNLRALLRWFQDQDVVAGLSPQGQAFAAELKVNPSMLCEAIGRYYARCWVAEDCQVYIPTMFCFDIVQSVALRQAGYMWEDEENHWLEIDLDERMLKAIAWTNCKESGHLNRRVGSTYLALGKHEKALKYYEKALAMDDDKQQTLGRISWCLYQDERYYEALAPALDCVRLEEACQAEGKYTGAALDRSKWRLYKDYYLAAQCYYSTYQTELAMEYFMRAIKASTCVTLNEWERFEAEISYLEALSDESRYAEMMKLLHDMSLQLTNKTQGQNRLVELVLNQNNKRLVIDRIPKAASKTGEADFILRTLEQAISAAHDIREPVVILYLRLAYGIVCSYSYKIESAISVFEQISLVEYRARGNFVTRQGHAISFQRLAHLYKLQLLREGLSSPVALDWIERLEVVMKKQDEQRFLETPASIQGSDINTAALYLGLFYRLLGRHDESREILSILIVENLALLSDPEPLNDEFAIDNLLWLLLAAGDVEKARCLAQSMRNVNPNVSMQSTQSESPVLERPEPKLMNILSTDRCCAQCLENIPSTDDFRICVLCMESFCEKCITTIICVDGNSTADHKDGVQCRQDHDWFTVPTLNRNLHTGQIMGVDGRVREFETWTEEVRAAWT</sequence>
<feature type="repeat" description="TPR" evidence="2">
    <location>
        <begin position="953"/>
        <end position="986"/>
    </location>
</feature>
<keyword evidence="1" id="KW-0677">Repeat</keyword>
<evidence type="ECO:0000256" key="2">
    <source>
        <dbReference type="PROSITE-ProRule" id="PRU00339"/>
    </source>
</evidence>
<feature type="domain" description="Fungal STAND N-terminal Goodbye" evidence="4">
    <location>
        <begin position="11"/>
        <end position="134"/>
    </location>
</feature>
<dbReference type="Pfam" id="PF24883">
    <property type="entry name" value="NPHP3_N"/>
    <property type="match status" value="1"/>
</dbReference>
<keyword evidence="2" id="KW-0802">TPR repeat</keyword>
<dbReference type="HOGENOM" id="CLU_001466_4_0_1"/>
<dbReference type="Gene3D" id="3.40.50.300">
    <property type="entry name" value="P-loop containing nucleotide triphosphate hydrolases"/>
    <property type="match status" value="1"/>
</dbReference>
<dbReference type="InterPro" id="IPR027417">
    <property type="entry name" value="P-loop_NTPase"/>
</dbReference>
<proteinExistence type="predicted"/>
<dbReference type="PANTHER" id="PTHR10039:SF17">
    <property type="entry name" value="FUNGAL STAND N-TERMINAL GOODBYE DOMAIN-CONTAINING PROTEIN-RELATED"/>
    <property type="match status" value="1"/>
</dbReference>
<feature type="domain" description="Nephrocystin 3-like N-terminal" evidence="5">
    <location>
        <begin position="274"/>
        <end position="412"/>
    </location>
</feature>
<dbReference type="InterPro" id="IPR056884">
    <property type="entry name" value="NPHP3-like_N"/>
</dbReference>
<dbReference type="SUPFAM" id="SSF52540">
    <property type="entry name" value="P-loop containing nucleoside triphosphate hydrolases"/>
    <property type="match status" value="1"/>
</dbReference>